<evidence type="ECO:0000256" key="1">
    <source>
        <dbReference type="SAM" id="MobiDB-lite"/>
    </source>
</evidence>
<dbReference type="OrthoDB" id="12747at10239"/>
<dbReference type="Proteomes" id="UP000118426">
    <property type="component" value="Segment"/>
</dbReference>
<keyword evidence="3" id="KW-1185">Reference proteome</keyword>
<dbReference type="GeneID" id="14011231"/>
<protein>
    <submittedName>
        <fullName evidence="2">Protein Allo60</fullName>
    </submittedName>
</protein>
<evidence type="ECO:0000313" key="2">
    <source>
        <dbReference type="EMBL" id="AFJ20377.1"/>
    </source>
</evidence>
<feature type="region of interest" description="Disordered" evidence="1">
    <location>
        <begin position="294"/>
        <end position="327"/>
    </location>
</feature>
<dbReference type="RefSeq" id="YP_007003743.1">
    <property type="nucleotide sequence ID" value="NC_019491.1"/>
</dbReference>
<organism evidence="2 3">
    <name type="scientific">Cyprinid herpesvirus 1</name>
    <dbReference type="NCBI Taxonomy" id="317858"/>
    <lineage>
        <taxon>Viruses</taxon>
        <taxon>Duplodnaviria</taxon>
        <taxon>Heunggongvirae</taxon>
        <taxon>Peploviricota</taxon>
        <taxon>Herviviricetes</taxon>
        <taxon>Herpesvirales</taxon>
        <taxon>Alloherpesviridae</taxon>
        <taxon>Cyvirus</taxon>
        <taxon>Cyvirus cyprinidallo1</taxon>
    </lineage>
</organism>
<accession>K7PC83</accession>
<evidence type="ECO:0000313" key="3">
    <source>
        <dbReference type="Proteomes" id="UP000118426"/>
    </source>
</evidence>
<dbReference type="EMBL" id="JQ815363">
    <property type="protein sequence ID" value="AFJ20377.1"/>
    <property type="molecule type" value="Genomic_DNA"/>
</dbReference>
<proteinExistence type="predicted"/>
<reference evidence="2 3" key="1">
    <citation type="journal article" date="2013" name="J. Virol.">
        <title>Comparative genomics of carp herpesviruses.</title>
        <authorList>
            <person name="Davison A.J."/>
            <person name="Kurobe T."/>
            <person name="Gatherer D."/>
            <person name="Cunningham C."/>
            <person name="Korf I."/>
            <person name="Fukuda H."/>
            <person name="Hedrick R.P."/>
            <person name="Waltzek T.B."/>
        </authorList>
    </citation>
    <scope>NUCLEOTIDE SEQUENCE [LARGE SCALE GENOMIC DNA]</scope>
    <source>
        <strain evidence="2">NG-J1</strain>
    </source>
</reference>
<name>K7PC83_9VIRU</name>
<sequence>MELPRVAIPAEARELGITKTLSELYPSHRFYRGQRRIAIKLEVEGDEQDLVVRLTKSLRGRVWTKPQLRAQILSLLPGLSGQQGEDACQAAAEALTRSAPFTLKSVRSALISTRFFARMGSLVDSRVKREFECGKGYLVDHLKAVYGWRPLASAVNVTSKVPLGHSCERCHSVCSRQVPSHKTELDAVAVDERGEYALLEIKTRSSSTVTAALLRRYQVQTWIGEMMFRNTYGMCTSKAIHSYIVFVDPCSYTVDRVICVDSKLNRPSPRLFALFPSLLNLCQAKLSAPRVLLRPPAGRPSRPCASGAAVKRKRPSGAAAAEKKRKA</sequence>
<gene>
    <name evidence="2" type="ORF">CyHV1_ORF80</name>
</gene>
<dbReference type="KEGG" id="vg:14011231"/>